<dbReference type="InterPro" id="IPR050767">
    <property type="entry name" value="Sel1_AlgK"/>
</dbReference>
<evidence type="ECO:0000313" key="3">
    <source>
        <dbReference type="Proteomes" id="UP000645390"/>
    </source>
</evidence>
<dbReference type="PANTHER" id="PTHR11102:SF160">
    <property type="entry name" value="ERAD-ASSOCIATED E3 UBIQUITIN-PROTEIN LIGASE COMPONENT HRD3"/>
    <property type="match status" value="1"/>
</dbReference>
<name>A0ABQ2BFT6_9SPHI</name>
<keyword evidence="3" id="KW-1185">Reference proteome</keyword>
<evidence type="ECO:0008006" key="4">
    <source>
        <dbReference type="Google" id="ProtNLM"/>
    </source>
</evidence>
<dbReference type="PANTHER" id="PTHR11102">
    <property type="entry name" value="SEL-1-LIKE PROTEIN"/>
    <property type="match status" value="1"/>
</dbReference>
<dbReference type="SMART" id="SM00671">
    <property type="entry name" value="SEL1"/>
    <property type="match status" value="4"/>
</dbReference>
<dbReference type="EMBL" id="BMDJ01000004">
    <property type="protein sequence ID" value="GGI25221.1"/>
    <property type="molecule type" value="Genomic_DNA"/>
</dbReference>
<feature type="signal peptide" evidence="1">
    <location>
        <begin position="1"/>
        <end position="18"/>
    </location>
</feature>
<dbReference type="RefSeq" id="WP_188413011.1">
    <property type="nucleotide sequence ID" value="NZ_BMDJ01000004.1"/>
</dbReference>
<protein>
    <recommendedName>
        <fullName evidence="4">Secretion system C-terminal sorting domain-containing protein</fullName>
    </recommendedName>
</protein>
<evidence type="ECO:0000313" key="2">
    <source>
        <dbReference type="EMBL" id="GGI25221.1"/>
    </source>
</evidence>
<comment type="caution">
    <text evidence="2">The sequence shown here is derived from an EMBL/GenBank/DDBJ whole genome shotgun (WGS) entry which is preliminary data.</text>
</comment>
<dbReference type="Gene3D" id="1.25.40.10">
    <property type="entry name" value="Tetratricopeptide repeat domain"/>
    <property type="match status" value="1"/>
</dbReference>
<gene>
    <name evidence="2" type="ORF">GCM10008119_16570</name>
</gene>
<dbReference type="InterPro" id="IPR006597">
    <property type="entry name" value="Sel1-like"/>
</dbReference>
<feature type="chain" id="PRO_5046808078" description="Secretion system C-terminal sorting domain-containing protein" evidence="1">
    <location>
        <begin position="19"/>
        <end position="480"/>
    </location>
</feature>
<dbReference type="InterPro" id="IPR011990">
    <property type="entry name" value="TPR-like_helical_dom_sf"/>
</dbReference>
<proteinExistence type="predicted"/>
<accession>A0ABQ2BFT6</accession>
<dbReference type="SUPFAM" id="SSF81901">
    <property type="entry name" value="HCP-like"/>
    <property type="match status" value="1"/>
</dbReference>
<dbReference type="Pfam" id="PF08238">
    <property type="entry name" value="Sel1"/>
    <property type="match status" value="4"/>
</dbReference>
<dbReference type="Proteomes" id="UP000645390">
    <property type="component" value="Unassembled WGS sequence"/>
</dbReference>
<evidence type="ECO:0000256" key="1">
    <source>
        <dbReference type="SAM" id="SignalP"/>
    </source>
</evidence>
<reference evidence="3" key="1">
    <citation type="journal article" date="2019" name="Int. J. Syst. Evol. Microbiol.">
        <title>The Global Catalogue of Microorganisms (GCM) 10K type strain sequencing project: providing services to taxonomists for standard genome sequencing and annotation.</title>
        <authorList>
            <consortium name="The Broad Institute Genomics Platform"/>
            <consortium name="The Broad Institute Genome Sequencing Center for Infectious Disease"/>
            <person name="Wu L."/>
            <person name="Ma J."/>
        </authorList>
    </citation>
    <scope>NUCLEOTIDE SEQUENCE [LARGE SCALE GENOMIC DNA]</scope>
    <source>
        <strain evidence="3">CCM 8939</strain>
    </source>
</reference>
<organism evidence="2 3">
    <name type="scientific">Pedobacter mendelii</name>
    <dbReference type="NCBI Taxonomy" id="1908240"/>
    <lineage>
        <taxon>Bacteria</taxon>
        <taxon>Pseudomonadati</taxon>
        <taxon>Bacteroidota</taxon>
        <taxon>Sphingobacteriia</taxon>
        <taxon>Sphingobacteriales</taxon>
        <taxon>Sphingobacteriaceae</taxon>
        <taxon>Pedobacter</taxon>
    </lineage>
</organism>
<keyword evidence="1" id="KW-0732">Signal</keyword>
<sequence>MKNLIMLLLLLGSLNAYSQASMDSVRKELLIAKQMADPKSKSYKPDRAFAIYNKLSDQGNPEAMNGLGILFSKGIGTSENIPEAINLFKKSAKLGYAKSYYNMGLLYKDGAGVQQDFVKSFNYFRAGSKLNDKTCIYSEGYMRYKGLGCNQDYVEAAKLFKKGVTLGSEGSIYMLGLCYRNGYGIAVNLDSARQLLSLAAKMGDQRAVQELASGNPENLNIQSVPDLQPRTSLTGKPTDLKKGFKKVSHYLPLNDISGEYSGFSIKYDWSGKHIIGQSSLKLSLNYKEKTLTGQWVENEDTQVDLTGIVTDSAVVFSNAEYHQTDHYHKTNPLLVTFKNSRLQLIKSKDTVYLTGNMSLCSPQSKEPEKPEFIMLIRTGAKLDSVLNKNDEDAKVDSIHFIAYPNPFSGPLKLRYILKKTVNVSIIVSDLLNANIVYRSKPILLKEGEYTDVIEFNGHPGNYVVTLQYGGKIKSAIVFKQ</sequence>